<organism evidence="2 3">
    <name type="scientific">Rhizophagus clarus</name>
    <dbReference type="NCBI Taxonomy" id="94130"/>
    <lineage>
        <taxon>Eukaryota</taxon>
        <taxon>Fungi</taxon>
        <taxon>Fungi incertae sedis</taxon>
        <taxon>Mucoromycota</taxon>
        <taxon>Glomeromycotina</taxon>
        <taxon>Glomeromycetes</taxon>
        <taxon>Glomerales</taxon>
        <taxon>Glomeraceae</taxon>
        <taxon>Rhizophagus</taxon>
    </lineage>
</organism>
<dbReference type="PANTHER" id="PTHR44329">
    <property type="entry name" value="SERINE/THREONINE-PROTEIN KINASE TNNI3K-RELATED"/>
    <property type="match status" value="1"/>
</dbReference>
<dbReference type="InterPro" id="IPR051681">
    <property type="entry name" value="Ser/Thr_Kinases-Pseudokinases"/>
</dbReference>
<name>A0A2Z6S8X4_9GLOM</name>
<dbReference type="GO" id="GO:0005524">
    <property type="term" value="F:ATP binding"/>
    <property type="evidence" value="ECO:0007669"/>
    <property type="project" value="InterPro"/>
</dbReference>
<evidence type="ECO:0000259" key="1">
    <source>
        <dbReference type="PROSITE" id="PS50011"/>
    </source>
</evidence>
<protein>
    <recommendedName>
        <fullName evidence="1">Protein kinase domain-containing protein</fullName>
    </recommendedName>
</protein>
<proteinExistence type="predicted"/>
<dbReference type="EMBL" id="BEXD01004312">
    <property type="protein sequence ID" value="GBC09553.1"/>
    <property type="molecule type" value="Genomic_DNA"/>
</dbReference>
<dbReference type="InterPro" id="IPR011009">
    <property type="entry name" value="Kinase-like_dom_sf"/>
</dbReference>
<keyword evidence="3" id="KW-1185">Reference proteome</keyword>
<feature type="domain" description="Protein kinase" evidence="1">
    <location>
        <begin position="1"/>
        <end position="233"/>
    </location>
</feature>
<gene>
    <name evidence="2" type="ORF">RclHR1_08980003</name>
</gene>
<dbReference type="InterPro" id="IPR000719">
    <property type="entry name" value="Prot_kinase_dom"/>
</dbReference>
<dbReference type="Gene3D" id="1.10.510.10">
    <property type="entry name" value="Transferase(Phosphotransferase) domain 1"/>
    <property type="match status" value="2"/>
</dbReference>
<comment type="caution">
    <text evidence="2">The sequence shown here is derived from an EMBL/GenBank/DDBJ whole genome shotgun (WGS) entry which is preliminary data.</text>
</comment>
<dbReference type="AlphaFoldDB" id="A0A2Z6S8X4"/>
<evidence type="ECO:0000313" key="3">
    <source>
        <dbReference type="Proteomes" id="UP000247702"/>
    </source>
</evidence>
<sequence length="233" mass="27129">MQAYCISFDYIQYVYSLTIYKMDSHISKVKALCKGYTISKVLNKVSENGNCKECGNLNSFSDDWSTWYFLSESKEYVIVLKYYTCRDLKKYLTENFSDLTWLKCLDHLYDIAYGLNTIYSEELMHRDIHSGNLLIDVNYEAIRDLELCCSADSSVPKNSIYGFQPFSNIPHDLNSALKICDGIRPEIVKETSKCYKELMQKCWHNDLNEKPNIANIIRKIEKWLNGIFEGDNA</sequence>
<dbReference type="Pfam" id="PF00069">
    <property type="entry name" value="Pkinase"/>
    <property type="match status" value="1"/>
</dbReference>
<dbReference type="STRING" id="94130.A0A2Z6S8X4"/>
<dbReference type="Proteomes" id="UP000247702">
    <property type="component" value="Unassembled WGS sequence"/>
</dbReference>
<dbReference type="SUPFAM" id="SSF56112">
    <property type="entry name" value="Protein kinase-like (PK-like)"/>
    <property type="match status" value="1"/>
</dbReference>
<accession>A0A2Z6S8X4</accession>
<dbReference type="PROSITE" id="PS50011">
    <property type="entry name" value="PROTEIN_KINASE_DOM"/>
    <property type="match status" value="1"/>
</dbReference>
<evidence type="ECO:0000313" key="2">
    <source>
        <dbReference type="EMBL" id="GBC09553.1"/>
    </source>
</evidence>
<reference evidence="2 3" key="1">
    <citation type="submission" date="2017-11" db="EMBL/GenBank/DDBJ databases">
        <title>The genome of Rhizophagus clarus HR1 reveals common genetic basis of auxotrophy among arbuscular mycorrhizal fungi.</title>
        <authorList>
            <person name="Kobayashi Y."/>
        </authorList>
    </citation>
    <scope>NUCLEOTIDE SEQUENCE [LARGE SCALE GENOMIC DNA]</scope>
    <source>
        <strain evidence="2 3">HR1</strain>
    </source>
</reference>
<dbReference type="GO" id="GO:0004674">
    <property type="term" value="F:protein serine/threonine kinase activity"/>
    <property type="evidence" value="ECO:0007669"/>
    <property type="project" value="TreeGrafter"/>
</dbReference>